<keyword evidence="5" id="KW-0223">Dioxygenase</keyword>
<dbReference type="PANTHER" id="PTHR43280:SF2">
    <property type="entry name" value="HTH-TYPE TRANSCRIPTIONAL REGULATOR EXSA"/>
    <property type="match status" value="1"/>
</dbReference>
<evidence type="ECO:0000256" key="3">
    <source>
        <dbReference type="ARBA" id="ARBA00023163"/>
    </source>
</evidence>
<dbReference type="GO" id="GO:0051213">
    <property type="term" value="F:dioxygenase activity"/>
    <property type="evidence" value="ECO:0007669"/>
    <property type="project" value="UniProtKB-KW"/>
</dbReference>
<feature type="domain" description="HTH araC/xylS-type" evidence="4">
    <location>
        <begin position="183"/>
        <end position="280"/>
    </location>
</feature>
<dbReference type="Gene3D" id="2.60.120.10">
    <property type="entry name" value="Jelly Rolls"/>
    <property type="match status" value="1"/>
</dbReference>
<sequence length="291" mass="33952">MKAEFEIIQPDEGSSFRILHHKVSAGTFRWSYHYHPEYEIVLVFQGSGRRHVGNHLSYYTNGDLVMIGSDIPHSGFGYGAIGTHEEVVIQFKENFLGDGFIRVQEMSAIKLLFERSKQGISFYGETREELNLRFRKLLELSHFERLIELLGILQFLAKSTEYVLLNASDIRYNFSLKDQERLNKIYKFVEDNFRQEIDIQEVADLSSLTIPAFCNYFKKNVNQTFTEFVNEYRINQACKMLLKGEDITDVCFHCGFNNVSYFGRVFREFKGKSPSQFRRAFIEELNQSVSA</sequence>
<dbReference type="GO" id="GO:0003700">
    <property type="term" value="F:DNA-binding transcription factor activity"/>
    <property type="evidence" value="ECO:0007669"/>
    <property type="project" value="InterPro"/>
</dbReference>
<gene>
    <name evidence="5" type="ORF">HNP25_000701</name>
</gene>
<dbReference type="RefSeq" id="WP_184130325.1">
    <property type="nucleotide sequence ID" value="NZ_JACHKT010000003.1"/>
</dbReference>
<keyword evidence="3" id="KW-0804">Transcription</keyword>
<protein>
    <submittedName>
        <fullName evidence="5">AraC-like DNA-binding protein/quercetin dioxygenase-like cupin family protein</fullName>
    </submittedName>
</protein>
<dbReference type="SMART" id="SM00342">
    <property type="entry name" value="HTH_ARAC"/>
    <property type="match status" value="1"/>
</dbReference>
<dbReference type="Pfam" id="PF12833">
    <property type="entry name" value="HTH_18"/>
    <property type="match status" value="1"/>
</dbReference>
<dbReference type="InterPro" id="IPR009057">
    <property type="entry name" value="Homeodomain-like_sf"/>
</dbReference>
<name>A0A841EFI4_9BACT</name>
<evidence type="ECO:0000259" key="4">
    <source>
        <dbReference type="PROSITE" id="PS01124"/>
    </source>
</evidence>
<evidence type="ECO:0000313" key="6">
    <source>
        <dbReference type="Proteomes" id="UP000524404"/>
    </source>
</evidence>
<evidence type="ECO:0000256" key="1">
    <source>
        <dbReference type="ARBA" id="ARBA00023015"/>
    </source>
</evidence>
<keyword evidence="6" id="KW-1185">Reference proteome</keyword>
<keyword evidence="2 5" id="KW-0238">DNA-binding</keyword>
<dbReference type="InterPro" id="IPR014710">
    <property type="entry name" value="RmlC-like_jellyroll"/>
</dbReference>
<dbReference type="GO" id="GO:0043565">
    <property type="term" value="F:sequence-specific DNA binding"/>
    <property type="evidence" value="ECO:0007669"/>
    <property type="project" value="InterPro"/>
</dbReference>
<organism evidence="5 6">
    <name type="scientific">Arcicella rosea</name>
    <dbReference type="NCBI Taxonomy" id="502909"/>
    <lineage>
        <taxon>Bacteria</taxon>
        <taxon>Pseudomonadati</taxon>
        <taxon>Bacteroidota</taxon>
        <taxon>Cytophagia</taxon>
        <taxon>Cytophagales</taxon>
        <taxon>Flectobacillaceae</taxon>
        <taxon>Arcicella</taxon>
    </lineage>
</organism>
<reference evidence="5 6" key="1">
    <citation type="submission" date="2020-08" db="EMBL/GenBank/DDBJ databases">
        <title>Functional genomics of gut bacteria from endangered species of beetles.</title>
        <authorList>
            <person name="Carlos-Shanley C."/>
        </authorList>
    </citation>
    <scope>NUCLEOTIDE SEQUENCE [LARGE SCALE GENOMIC DNA]</scope>
    <source>
        <strain evidence="5 6">S00070</strain>
    </source>
</reference>
<accession>A0A841EFI4</accession>
<proteinExistence type="predicted"/>
<dbReference type="InterPro" id="IPR011051">
    <property type="entry name" value="RmlC_Cupin_sf"/>
</dbReference>
<dbReference type="PANTHER" id="PTHR43280">
    <property type="entry name" value="ARAC-FAMILY TRANSCRIPTIONAL REGULATOR"/>
    <property type="match status" value="1"/>
</dbReference>
<comment type="caution">
    <text evidence="5">The sequence shown here is derived from an EMBL/GenBank/DDBJ whole genome shotgun (WGS) entry which is preliminary data.</text>
</comment>
<dbReference type="InterPro" id="IPR018062">
    <property type="entry name" value="HTH_AraC-typ_CS"/>
</dbReference>
<evidence type="ECO:0000313" key="5">
    <source>
        <dbReference type="EMBL" id="MBB6002052.1"/>
    </source>
</evidence>
<dbReference type="SUPFAM" id="SSF51182">
    <property type="entry name" value="RmlC-like cupins"/>
    <property type="match status" value="1"/>
</dbReference>
<dbReference type="InterPro" id="IPR018060">
    <property type="entry name" value="HTH_AraC"/>
</dbReference>
<keyword evidence="1" id="KW-0805">Transcription regulation</keyword>
<dbReference type="PROSITE" id="PS01124">
    <property type="entry name" value="HTH_ARAC_FAMILY_2"/>
    <property type="match status" value="1"/>
</dbReference>
<dbReference type="InterPro" id="IPR020449">
    <property type="entry name" value="Tscrpt_reg_AraC-type_HTH"/>
</dbReference>
<evidence type="ECO:0000256" key="2">
    <source>
        <dbReference type="ARBA" id="ARBA00023125"/>
    </source>
</evidence>
<dbReference type="PRINTS" id="PR00032">
    <property type="entry name" value="HTHARAC"/>
</dbReference>
<dbReference type="Proteomes" id="UP000524404">
    <property type="component" value="Unassembled WGS sequence"/>
</dbReference>
<dbReference type="EMBL" id="JACHKT010000003">
    <property type="protein sequence ID" value="MBB6002052.1"/>
    <property type="molecule type" value="Genomic_DNA"/>
</dbReference>
<dbReference type="AlphaFoldDB" id="A0A841EFI4"/>
<dbReference type="SUPFAM" id="SSF46689">
    <property type="entry name" value="Homeodomain-like"/>
    <property type="match status" value="1"/>
</dbReference>
<keyword evidence="5" id="KW-0560">Oxidoreductase</keyword>
<dbReference type="Gene3D" id="1.10.10.60">
    <property type="entry name" value="Homeodomain-like"/>
    <property type="match status" value="2"/>
</dbReference>
<dbReference type="PROSITE" id="PS00041">
    <property type="entry name" value="HTH_ARAC_FAMILY_1"/>
    <property type="match status" value="1"/>
</dbReference>